<protein>
    <recommendedName>
        <fullName evidence="3 5">6-carboxy-5,6,7,8-tetrahydropterin synthase</fullName>
        <ecNumber evidence="5">4.-.-.-</ecNumber>
    </recommendedName>
</protein>
<dbReference type="GO" id="GO:0046872">
    <property type="term" value="F:metal ion binding"/>
    <property type="evidence" value="ECO:0007669"/>
    <property type="project" value="UniProtKB-KW"/>
</dbReference>
<evidence type="ECO:0000256" key="4">
    <source>
        <dbReference type="ARBA" id="ARBA00048807"/>
    </source>
</evidence>
<evidence type="ECO:0000256" key="6">
    <source>
        <dbReference type="PIRSR" id="PIRSR006113-1"/>
    </source>
</evidence>
<dbReference type="InterPro" id="IPR038418">
    <property type="entry name" value="6-PTP_synth/QueD_sf"/>
</dbReference>
<keyword evidence="9" id="KW-1185">Reference proteome</keyword>
<feature type="active site" description="Charge relay system" evidence="6">
    <location>
        <position position="67"/>
    </location>
</feature>
<evidence type="ECO:0000256" key="3">
    <source>
        <dbReference type="ARBA" id="ARBA00018141"/>
    </source>
</evidence>
<keyword evidence="5" id="KW-0456">Lyase</keyword>
<dbReference type="STRING" id="112903.SAMN04490178_101131"/>
<name>A0A1H8NK87_9FIRM</name>
<dbReference type="AlphaFoldDB" id="A0A1H8NK87"/>
<keyword evidence="5" id="KW-0671">Queuosine biosynthesis</keyword>
<dbReference type="Gene3D" id="3.30.479.10">
    <property type="entry name" value="6-pyruvoyl tetrahydropterin synthase/QueD"/>
    <property type="match status" value="1"/>
</dbReference>
<keyword evidence="5 7" id="KW-0479">Metal-binding</keyword>
<dbReference type="PANTHER" id="PTHR12589">
    <property type="entry name" value="PYRUVOYL TETRAHYDROBIOPTERIN SYNTHASE"/>
    <property type="match status" value="1"/>
</dbReference>
<feature type="binding site" evidence="7">
    <location>
        <position position="14"/>
    </location>
    <ligand>
        <name>Zn(2+)</name>
        <dbReference type="ChEBI" id="CHEBI:29105"/>
    </ligand>
</feature>
<reference evidence="8 9" key="1">
    <citation type="submission" date="2016-10" db="EMBL/GenBank/DDBJ databases">
        <authorList>
            <person name="de Groot N.N."/>
        </authorList>
    </citation>
    <scope>NUCLEOTIDE SEQUENCE [LARGE SCALE GENOMIC DNA]</scope>
    <source>
        <strain evidence="8 9">DSM 13305</strain>
    </source>
</reference>
<evidence type="ECO:0000256" key="7">
    <source>
        <dbReference type="PIRSR" id="PIRSR006113-2"/>
    </source>
</evidence>
<evidence type="ECO:0000313" key="8">
    <source>
        <dbReference type="EMBL" id="SEO29982.1"/>
    </source>
</evidence>
<evidence type="ECO:0000256" key="1">
    <source>
        <dbReference type="ARBA" id="ARBA00005061"/>
    </source>
</evidence>
<feature type="binding site" evidence="7">
    <location>
        <position position="29"/>
    </location>
    <ligand>
        <name>Zn(2+)</name>
        <dbReference type="ChEBI" id="CHEBI:29105"/>
    </ligand>
</feature>
<evidence type="ECO:0000256" key="2">
    <source>
        <dbReference type="ARBA" id="ARBA00008900"/>
    </source>
</evidence>
<organism evidence="8 9">
    <name type="scientific">Propionispora vibrioides</name>
    <dbReference type="NCBI Taxonomy" id="112903"/>
    <lineage>
        <taxon>Bacteria</taxon>
        <taxon>Bacillati</taxon>
        <taxon>Bacillota</taxon>
        <taxon>Negativicutes</taxon>
        <taxon>Selenomonadales</taxon>
        <taxon>Sporomusaceae</taxon>
        <taxon>Propionispora</taxon>
    </lineage>
</organism>
<feature type="active site" description="Charge relay system" evidence="6">
    <location>
        <position position="113"/>
    </location>
</feature>
<comment type="pathway">
    <text evidence="1 5">Purine metabolism; 7-cyano-7-deazaguanine biosynthesis.</text>
</comment>
<dbReference type="NCBIfam" id="TIGR03367">
    <property type="entry name" value="queuosine_QueD"/>
    <property type="match status" value="1"/>
</dbReference>
<dbReference type="EC" id="4.-.-.-" evidence="5"/>
<dbReference type="Pfam" id="PF01242">
    <property type="entry name" value="PTPS"/>
    <property type="match status" value="1"/>
</dbReference>
<evidence type="ECO:0000256" key="5">
    <source>
        <dbReference type="PIRNR" id="PIRNR006113"/>
    </source>
</evidence>
<accession>A0A1H8NK87</accession>
<dbReference type="InterPro" id="IPR007115">
    <property type="entry name" value="6-PTP_synth/QueD"/>
</dbReference>
<feature type="binding site" evidence="7">
    <location>
        <position position="27"/>
    </location>
    <ligand>
        <name>Zn(2+)</name>
        <dbReference type="ChEBI" id="CHEBI:29105"/>
    </ligand>
</feature>
<dbReference type="EMBL" id="FODY01000001">
    <property type="protein sequence ID" value="SEO29982.1"/>
    <property type="molecule type" value="Genomic_DNA"/>
</dbReference>
<dbReference type="OrthoDB" id="9804698at2"/>
<dbReference type="Proteomes" id="UP000198847">
    <property type="component" value="Unassembled WGS sequence"/>
</dbReference>
<dbReference type="PIRSF" id="PIRSF006113">
    <property type="entry name" value="PTP_synth"/>
    <property type="match status" value="1"/>
</dbReference>
<comment type="catalytic activity">
    <reaction evidence="4 5">
        <text>7,8-dihydroneopterin 3'-triphosphate + H2O = 6-carboxy-5,6,7,8-tetrahydropterin + triphosphate + acetaldehyde + 2 H(+)</text>
        <dbReference type="Rhea" id="RHEA:27966"/>
        <dbReference type="ChEBI" id="CHEBI:15343"/>
        <dbReference type="ChEBI" id="CHEBI:15377"/>
        <dbReference type="ChEBI" id="CHEBI:15378"/>
        <dbReference type="ChEBI" id="CHEBI:18036"/>
        <dbReference type="ChEBI" id="CHEBI:58462"/>
        <dbReference type="ChEBI" id="CHEBI:61032"/>
        <dbReference type="EC" id="4.1.2.50"/>
    </reaction>
</comment>
<dbReference type="GO" id="GO:0070497">
    <property type="term" value="F:6-carboxytetrahydropterin synthase activity"/>
    <property type="evidence" value="ECO:0007669"/>
    <property type="project" value="UniProtKB-EC"/>
</dbReference>
<gene>
    <name evidence="8" type="ORF">SAMN04490178_101131</name>
</gene>
<keyword evidence="5 7" id="KW-0862">Zinc</keyword>
<dbReference type="UniPathway" id="UPA00391"/>
<proteinExistence type="inferred from homology"/>
<dbReference type="SUPFAM" id="SSF55620">
    <property type="entry name" value="Tetrahydrobiopterin biosynthesis enzymes-like"/>
    <property type="match status" value="1"/>
</dbReference>
<comment type="cofactor">
    <cofactor evidence="5 7">
        <name>Zn(2+)</name>
        <dbReference type="ChEBI" id="CHEBI:29105"/>
    </cofactor>
    <text evidence="5 7">Binds 1 zinc ion per subunit.</text>
</comment>
<dbReference type="GO" id="GO:0008616">
    <property type="term" value="P:tRNA queuosine(34) biosynthetic process"/>
    <property type="evidence" value="ECO:0007669"/>
    <property type="project" value="UniProtKB-KW"/>
</dbReference>
<evidence type="ECO:0000313" key="9">
    <source>
        <dbReference type="Proteomes" id="UP000198847"/>
    </source>
</evidence>
<sequence length="127" mass="14273">MFELTIIVDFEAAHHIPDYPGKCCRLHGHNWKVEVSVKGNQLNTLGMLIDFKELKAEVQAIIGKLDHFYLNEIEPFCRISPTAENIAKYIYDELANHAGLAETVTVASVKVWESAHSAVSYSGEEQQ</sequence>
<dbReference type="PANTHER" id="PTHR12589:SF8">
    <property type="entry name" value="6-CARBOXY-5,6,7,8-TETRAHYDROPTERIN SYNTHASE"/>
    <property type="match status" value="1"/>
</dbReference>
<comment type="similarity">
    <text evidence="2 5">Belongs to the PTPS family. QueD subfamily.</text>
</comment>
<feature type="active site" description="Proton acceptor" evidence="6">
    <location>
        <position position="23"/>
    </location>
</feature>
<dbReference type="RefSeq" id="WP_091743461.1">
    <property type="nucleotide sequence ID" value="NZ_FODY01000001.1"/>
</dbReference>